<name>A0A174R1U1_9CLOT</name>
<dbReference type="EMBL" id="CZBO01000001">
    <property type="protein sequence ID" value="CUP79463.1"/>
    <property type="molecule type" value="Genomic_DNA"/>
</dbReference>
<gene>
    <name evidence="1" type="ORF">ERS852568_00827</name>
</gene>
<dbReference type="Proteomes" id="UP000095563">
    <property type="component" value="Unassembled WGS sequence"/>
</dbReference>
<organism evidence="1 2">
    <name type="scientific">Clostridium baratii</name>
    <dbReference type="NCBI Taxonomy" id="1561"/>
    <lineage>
        <taxon>Bacteria</taxon>
        <taxon>Bacillati</taxon>
        <taxon>Bacillota</taxon>
        <taxon>Clostridia</taxon>
        <taxon>Eubacteriales</taxon>
        <taxon>Clostridiaceae</taxon>
        <taxon>Clostridium</taxon>
    </lineage>
</organism>
<reference evidence="1 2" key="1">
    <citation type="submission" date="2015-09" db="EMBL/GenBank/DDBJ databases">
        <authorList>
            <consortium name="Pathogen Informatics"/>
        </authorList>
    </citation>
    <scope>NUCLEOTIDE SEQUENCE [LARGE SCALE GENOMIC DNA]</scope>
    <source>
        <strain evidence="1 2">2789STDY5834956</strain>
    </source>
</reference>
<proteinExistence type="predicted"/>
<protein>
    <submittedName>
        <fullName evidence="1">Uncharacterized protein</fullName>
    </submittedName>
</protein>
<dbReference type="RefSeq" id="WP_055206831.1">
    <property type="nucleotide sequence ID" value="NZ_CZBO01000001.1"/>
</dbReference>
<accession>A0A174R1U1</accession>
<sequence length="80" mass="9470">MWIRTQDKKELVNVNRVFINKIFGDKNNNAAIWGEFKRNSIFSENKILLGRYTTIDDAIKEIDEIQKCITENSNNAYQMR</sequence>
<evidence type="ECO:0000313" key="1">
    <source>
        <dbReference type="EMBL" id="CUP79463.1"/>
    </source>
</evidence>
<dbReference type="AlphaFoldDB" id="A0A174R1U1"/>
<evidence type="ECO:0000313" key="2">
    <source>
        <dbReference type="Proteomes" id="UP000095563"/>
    </source>
</evidence>